<dbReference type="GO" id="GO:0006412">
    <property type="term" value="P:translation"/>
    <property type="evidence" value="ECO:0007669"/>
    <property type="project" value="InterPro"/>
</dbReference>
<dbReference type="NCBIfam" id="NF001109">
    <property type="entry name" value="PRK00136.1"/>
    <property type="match status" value="1"/>
</dbReference>
<evidence type="ECO:0000256" key="3">
    <source>
        <dbReference type="ARBA" id="ARBA00023274"/>
    </source>
</evidence>
<gene>
    <name evidence="7" type="ORF">A3B50_01910</name>
</gene>
<keyword evidence="2 6" id="KW-0689">Ribosomal protein</keyword>
<evidence type="ECO:0000256" key="2">
    <source>
        <dbReference type="ARBA" id="ARBA00022980"/>
    </source>
</evidence>
<dbReference type="EMBL" id="MGAQ01000015">
    <property type="protein sequence ID" value="OGK50517.1"/>
    <property type="molecule type" value="Genomic_DNA"/>
</dbReference>
<dbReference type="GO" id="GO:0005737">
    <property type="term" value="C:cytoplasm"/>
    <property type="evidence" value="ECO:0007669"/>
    <property type="project" value="UniProtKB-ARBA"/>
</dbReference>
<evidence type="ECO:0000256" key="5">
    <source>
        <dbReference type="ARBA" id="ARBA00035525"/>
    </source>
</evidence>
<dbReference type="GO" id="GO:0005840">
    <property type="term" value="C:ribosome"/>
    <property type="evidence" value="ECO:0007669"/>
    <property type="project" value="UniProtKB-KW"/>
</dbReference>
<sequence>MNNSIIDLIIRIKNAYLARKEKISSPHSGFKEDVTKKLKELGYLKSYQIQKDGSKKNILLELIYEDGVPALTDVKIISRPGRRWYVGKKELKPVLGGLGYAIVSTPQGILTSIEAKKNQTGGELLFEIW</sequence>
<dbReference type="InterPro" id="IPR035987">
    <property type="entry name" value="Ribosomal_uS8_sf"/>
</dbReference>
<dbReference type="InterPro" id="IPR000630">
    <property type="entry name" value="Ribosomal_uS8"/>
</dbReference>
<evidence type="ECO:0000256" key="6">
    <source>
        <dbReference type="RuleBase" id="RU003660"/>
    </source>
</evidence>
<dbReference type="PANTHER" id="PTHR11758">
    <property type="entry name" value="40S RIBOSOMAL PROTEIN S15A"/>
    <property type="match status" value="1"/>
</dbReference>
<keyword evidence="3 6" id="KW-0687">Ribonucleoprotein</keyword>
<dbReference type="Gene3D" id="3.30.1370.30">
    <property type="match status" value="1"/>
</dbReference>
<evidence type="ECO:0000313" key="7">
    <source>
        <dbReference type="EMBL" id="OGK50517.1"/>
    </source>
</evidence>
<dbReference type="PROSITE" id="PS00053">
    <property type="entry name" value="RIBOSOMAL_S8"/>
    <property type="match status" value="1"/>
</dbReference>
<organism evidence="7 8">
    <name type="scientific">Candidatus Roizmanbacteria bacterium RIFCSPLOWO2_01_FULL_40_42</name>
    <dbReference type="NCBI Taxonomy" id="1802066"/>
    <lineage>
        <taxon>Bacteria</taxon>
        <taxon>Candidatus Roizmaniibacteriota</taxon>
    </lineage>
</organism>
<reference evidence="7 8" key="1">
    <citation type="journal article" date="2016" name="Nat. Commun.">
        <title>Thousands of microbial genomes shed light on interconnected biogeochemical processes in an aquifer system.</title>
        <authorList>
            <person name="Anantharaman K."/>
            <person name="Brown C.T."/>
            <person name="Hug L.A."/>
            <person name="Sharon I."/>
            <person name="Castelle C.J."/>
            <person name="Probst A.J."/>
            <person name="Thomas B.C."/>
            <person name="Singh A."/>
            <person name="Wilkins M.J."/>
            <person name="Karaoz U."/>
            <person name="Brodie E.L."/>
            <person name="Williams K.H."/>
            <person name="Hubbard S.S."/>
            <person name="Banfield J.F."/>
        </authorList>
    </citation>
    <scope>NUCLEOTIDE SEQUENCE [LARGE SCALE GENOMIC DNA]</scope>
</reference>
<dbReference type="FunFam" id="3.30.1490.10:FF:000001">
    <property type="entry name" value="30S ribosomal protein S8"/>
    <property type="match status" value="1"/>
</dbReference>
<accession>A0A1F7J4I9</accession>
<evidence type="ECO:0000256" key="4">
    <source>
        <dbReference type="ARBA" id="ARBA00035258"/>
    </source>
</evidence>
<dbReference type="Proteomes" id="UP000178558">
    <property type="component" value="Unassembled WGS sequence"/>
</dbReference>
<dbReference type="GO" id="GO:0003735">
    <property type="term" value="F:structural constituent of ribosome"/>
    <property type="evidence" value="ECO:0007669"/>
    <property type="project" value="InterPro"/>
</dbReference>
<name>A0A1F7J4I9_9BACT</name>
<dbReference type="AlphaFoldDB" id="A0A1F7J4I9"/>
<protein>
    <recommendedName>
        <fullName evidence="4">Small ribosomal subunit protein uS8</fullName>
    </recommendedName>
    <alternativeName>
        <fullName evidence="5">30S ribosomal protein S8</fullName>
    </alternativeName>
</protein>
<evidence type="ECO:0000256" key="1">
    <source>
        <dbReference type="ARBA" id="ARBA00006471"/>
    </source>
</evidence>
<proteinExistence type="inferred from homology"/>
<dbReference type="GO" id="GO:1990904">
    <property type="term" value="C:ribonucleoprotein complex"/>
    <property type="evidence" value="ECO:0007669"/>
    <property type="project" value="UniProtKB-KW"/>
</dbReference>
<dbReference type="SUPFAM" id="SSF56047">
    <property type="entry name" value="Ribosomal protein S8"/>
    <property type="match status" value="1"/>
</dbReference>
<dbReference type="InterPro" id="IPR047863">
    <property type="entry name" value="Ribosomal_uS8_CS"/>
</dbReference>
<evidence type="ECO:0000313" key="8">
    <source>
        <dbReference type="Proteomes" id="UP000178558"/>
    </source>
</evidence>
<dbReference type="Pfam" id="PF00410">
    <property type="entry name" value="Ribosomal_S8"/>
    <property type="match status" value="1"/>
</dbReference>
<dbReference type="Gene3D" id="3.30.1490.10">
    <property type="match status" value="1"/>
</dbReference>
<comment type="similarity">
    <text evidence="1 6">Belongs to the universal ribosomal protein uS8 family.</text>
</comment>
<comment type="caution">
    <text evidence="7">The sequence shown here is derived from an EMBL/GenBank/DDBJ whole genome shotgun (WGS) entry which is preliminary data.</text>
</comment>